<dbReference type="PATRIC" id="fig|1081904.3.peg.444"/>
<evidence type="ECO:0000313" key="1">
    <source>
        <dbReference type="EMBL" id="ERK03608.1"/>
    </source>
</evidence>
<proteinExistence type="predicted"/>
<dbReference type="Proteomes" id="UP000016600">
    <property type="component" value="Unassembled WGS sequence"/>
</dbReference>
<name>U2LGM3_9BACT</name>
<evidence type="ECO:0000313" key="2">
    <source>
        <dbReference type="Proteomes" id="UP000016600"/>
    </source>
</evidence>
<accession>U2LGM3</accession>
<gene>
    <name evidence="1" type="ORF">HMPREF1218_0023</name>
</gene>
<protein>
    <submittedName>
        <fullName evidence="1">Uncharacterized protein</fullName>
    </submittedName>
</protein>
<dbReference type="EMBL" id="AWET01000008">
    <property type="protein sequence ID" value="ERK03608.1"/>
    <property type="molecule type" value="Genomic_DNA"/>
</dbReference>
<comment type="caution">
    <text evidence="1">The sequence shown here is derived from an EMBL/GenBank/DDBJ whole genome shotgun (WGS) entry which is preliminary data.</text>
</comment>
<dbReference type="AlphaFoldDB" id="U2LGM3"/>
<organism evidence="1 2">
    <name type="scientific">Hoylesella pleuritidis F0068</name>
    <dbReference type="NCBI Taxonomy" id="1081904"/>
    <lineage>
        <taxon>Bacteria</taxon>
        <taxon>Pseudomonadati</taxon>
        <taxon>Bacteroidota</taxon>
        <taxon>Bacteroidia</taxon>
        <taxon>Bacteroidales</taxon>
        <taxon>Prevotellaceae</taxon>
        <taxon>Hoylesella</taxon>
    </lineage>
</organism>
<reference evidence="1 2" key="1">
    <citation type="submission" date="2013-08" db="EMBL/GenBank/DDBJ databases">
        <authorList>
            <person name="Durkin A.S."/>
            <person name="Haft D.R."/>
            <person name="McCorrison J."/>
            <person name="Torralba M."/>
            <person name="Gillis M."/>
            <person name="Haft D.H."/>
            <person name="Methe B."/>
            <person name="Sutton G."/>
            <person name="Nelson K.E."/>
        </authorList>
    </citation>
    <scope>NUCLEOTIDE SEQUENCE [LARGE SCALE GENOMIC DNA]</scope>
    <source>
        <strain evidence="1 2">F0068</strain>
    </source>
</reference>
<keyword evidence="2" id="KW-1185">Reference proteome</keyword>
<sequence>MLRKKVINTRFYRTKEEFRRAVMNFFEHIADYKEELESLLTLNFDWLIPKPFRCDYKKRHSNRDLVLNAKDLYIEITFIRKFTLTKTFKIDVNNKLSFMGGLR</sequence>